<dbReference type="PROSITE" id="PS01124">
    <property type="entry name" value="HTH_ARAC_FAMILY_2"/>
    <property type="match status" value="1"/>
</dbReference>
<dbReference type="SUPFAM" id="SSF46689">
    <property type="entry name" value="Homeodomain-like"/>
    <property type="match status" value="1"/>
</dbReference>
<evidence type="ECO:0000259" key="6">
    <source>
        <dbReference type="PROSITE" id="PS01124"/>
    </source>
</evidence>
<dbReference type="PANTHER" id="PTHR46796:SF13">
    <property type="entry name" value="HTH-TYPE TRANSCRIPTIONAL ACTIVATOR RHAS"/>
    <property type="match status" value="1"/>
</dbReference>
<protein>
    <submittedName>
        <fullName evidence="7">AraC family transcriptional regulator</fullName>
    </submittedName>
</protein>
<evidence type="ECO:0000256" key="4">
    <source>
        <dbReference type="ARBA" id="ARBA00023159"/>
    </source>
</evidence>
<feature type="domain" description="HTH araC/xylS-type" evidence="6">
    <location>
        <begin position="198"/>
        <end position="278"/>
    </location>
</feature>
<dbReference type="KEGG" id="lit:FPZ52_14310"/>
<evidence type="ECO:0000313" key="8">
    <source>
        <dbReference type="Proteomes" id="UP000318483"/>
    </source>
</evidence>
<dbReference type="InterPro" id="IPR014710">
    <property type="entry name" value="RmlC-like_jellyroll"/>
</dbReference>
<dbReference type="InterPro" id="IPR018062">
    <property type="entry name" value="HTH_AraC-typ_CS"/>
</dbReference>
<dbReference type="GO" id="GO:0003700">
    <property type="term" value="F:DNA-binding transcription factor activity"/>
    <property type="evidence" value="ECO:0007669"/>
    <property type="project" value="InterPro"/>
</dbReference>
<dbReference type="InterPro" id="IPR037923">
    <property type="entry name" value="HTH-like"/>
</dbReference>
<dbReference type="Pfam" id="PF12833">
    <property type="entry name" value="HTH_18"/>
    <property type="match status" value="1"/>
</dbReference>
<evidence type="ECO:0000256" key="1">
    <source>
        <dbReference type="ARBA" id="ARBA00022490"/>
    </source>
</evidence>
<dbReference type="RefSeq" id="WP_146366288.1">
    <property type="nucleotide sequence ID" value="NZ_CP042263.1"/>
</dbReference>
<keyword evidence="8" id="KW-1185">Reference proteome</keyword>
<dbReference type="PROSITE" id="PS00041">
    <property type="entry name" value="HTH_ARAC_FAMILY_1"/>
    <property type="match status" value="1"/>
</dbReference>
<keyword evidence="4" id="KW-0010">Activator</keyword>
<dbReference type="Gene3D" id="2.60.120.10">
    <property type="entry name" value="Jelly Rolls"/>
    <property type="match status" value="1"/>
</dbReference>
<dbReference type="InterPro" id="IPR009057">
    <property type="entry name" value="Homeodomain-like_sf"/>
</dbReference>
<dbReference type="EMBL" id="CP042263">
    <property type="protein sequence ID" value="QDY70872.1"/>
    <property type="molecule type" value="Genomic_DNA"/>
</dbReference>
<dbReference type="PANTHER" id="PTHR46796">
    <property type="entry name" value="HTH-TYPE TRANSCRIPTIONAL ACTIVATOR RHAS-RELATED"/>
    <property type="match status" value="1"/>
</dbReference>
<evidence type="ECO:0000256" key="3">
    <source>
        <dbReference type="ARBA" id="ARBA00023125"/>
    </source>
</evidence>
<dbReference type="Gene3D" id="1.10.10.60">
    <property type="entry name" value="Homeodomain-like"/>
    <property type="match status" value="2"/>
</dbReference>
<evidence type="ECO:0000256" key="2">
    <source>
        <dbReference type="ARBA" id="ARBA00023015"/>
    </source>
</evidence>
<dbReference type="InterPro" id="IPR018060">
    <property type="entry name" value="HTH_AraC"/>
</dbReference>
<keyword evidence="5" id="KW-0804">Transcription</keyword>
<accession>A0A5B8IXJ3</accession>
<keyword evidence="3" id="KW-0238">DNA-binding</keyword>
<dbReference type="GO" id="GO:0043565">
    <property type="term" value="F:sequence-specific DNA binding"/>
    <property type="evidence" value="ECO:0007669"/>
    <property type="project" value="InterPro"/>
</dbReference>
<reference evidence="7 8" key="1">
    <citation type="submission" date="2019-07" db="EMBL/GenBank/DDBJ databases">
        <title>Litoreibacter alkalisoli sp. nov., isolated from saline-alkaline soil.</title>
        <authorList>
            <person name="Wang S."/>
            <person name="Xu L."/>
            <person name="Xing Y.-T."/>
            <person name="Sun J.-Q."/>
        </authorList>
    </citation>
    <scope>NUCLEOTIDE SEQUENCE [LARGE SCALE GENOMIC DNA]</scope>
    <source>
        <strain evidence="7 8">LN3S51</strain>
        <plasmid evidence="7 8">unnamed2</plasmid>
    </source>
</reference>
<name>A0A5B8IXJ3_9RHOB</name>
<keyword evidence="7" id="KW-0614">Plasmid</keyword>
<dbReference type="SMART" id="SM00342">
    <property type="entry name" value="HTH_ARAC"/>
    <property type="match status" value="1"/>
</dbReference>
<gene>
    <name evidence="7" type="ORF">FPZ52_14310</name>
</gene>
<dbReference type="AlphaFoldDB" id="A0A5B8IXJ3"/>
<keyword evidence="2" id="KW-0805">Transcription regulation</keyword>
<geneLocation type="plasmid" evidence="7 8">
    <name>unnamed2</name>
</geneLocation>
<organism evidence="7 8">
    <name type="scientific">Qingshengfaniella alkalisoli</name>
    <dbReference type="NCBI Taxonomy" id="2599296"/>
    <lineage>
        <taxon>Bacteria</taxon>
        <taxon>Pseudomonadati</taxon>
        <taxon>Pseudomonadota</taxon>
        <taxon>Alphaproteobacteria</taxon>
        <taxon>Rhodobacterales</taxon>
        <taxon>Paracoccaceae</taxon>
        <taxon>Qingshengfaniella</taxon>
    </lineage>
</organism>
<dbReference type="InterPro" id="IPR050204">
    <property type="entry name" value="AraC_XylS_family_regulators"/>
</dbReference>
<evidence type="ECO:0000256" key="5">
    <source>
        <dbReference type="ARBA" id="ARBA00023163"/>
    </source>
</evidence>
<dbReference type="SUPFAM" id="SSF51215">
    <property type="entry name" value="Regulatory protein AraC"/>
    <property type="match status" value="1"/>
</dbReference>
<dbReference type="OrthoDB" id="9803764at2"/>
<evidence type="ECO:0000313" key="7">
    <source>
        <dbReference type="EMBL" id="QDY70872.1"/>
    </source>
</evidence>
<proteinExistence type="predicted"/>
<keyword evidence="1" id="KW-0963">Cytoplasm</keyword>
<sequence length="304" mass="34571">MDEIEESVLSAIPADALRLNLTRSTIKMQHSASWSIDKTNSVEDLIICLDGRAIYLIEGEEIHLHPGDAMLIPRDTRFVGWNPSPDTYTGVAQHFSLEIFGQHDLMSQINLRRAASLGRWDTLEPLVRYYRQSAPPNSTTLAQHHMFMVLLIRFIEDAFISWRSQKGGPVQAADALDLSITLAATQISADPLLDGLADHVVENAPYNPDYFQREFRKKIGWTPRKFQQFKRMERAMHFLESGRNVKQTAAEIGYADVYYFSRMFKRYVGTSPTGYVEAVREARDGPFFRGDDDGIVQYPIAHNG</sequence>
<dbReference type="Proteomes" id="UP000318483">
    <property type="component" value="Plasmid unnamed2"/>
</dbReference>